<proteinExistence type="predicted"/>
<evidence type="ECO:0000313" key="2">
    <source>
        <dbReference type="Proteomes" id="UP000307507"/>
    </source>
</evidence>
<organism evidence="1 2">
    <name type="scientific">Flavobacterium supellecticarium</name>
    <dbReference type="NCBI Taxonomy" id="2565924"/>
    <lineage>
        <taxon>Bacteria</taxon>
        <taxon>Pseudomonadati</taxon>
        <taxon>Bacteroidota</taxon>
        <taxon>Flavobacteriia</taxon>
        <taxon>Flavobacteriales</taxon>
        <taxon>Flavobacteriaceae</taxon>
        <taxon>Flavobacterium</taxon>
    </lineage>
</organism>
<dbReference type="OrthoDB" id="980024at2"/>
<dbReference type="RefSeq" id="WP_136401532.1">
    <property type="nucleotide sequence ID" value="NZ_SSNZ01000001.1"/>
</dbReference>
<dbReference type="InterPro" id="IPR029058">
    <property type="entry name" value="AB_hydrolase_fold"/>
</dbReference>
<evidence type="ECO:0008006" key="3">
    <source>
        <dbReference type="Google" id="ProtNLM"/>
    </source>
</evidence>
<sequence length="289" mass="32551">MKLVLLHGRAQQGKNPSELKKKWIEALQVGLAKSNITWQPNDSDVIFPYYGDLLEQLKKTEGENVENVIEKGETQDEDDEILLELLEEIAQNAGVKPKDIQDANQELVVEKGLENHPLILKLLRAIDKKSFWSEKALAAFTHDVYCYLKYYGVRSKIDKLVKDEIPTEDCVWVGHSLGSVVSYNVLGQHTPKNIKKIITVGSPLGVKSIKRHLDAPLKMPGSVLNGWYNGYDKLDIVSLYPLEKPHFEINPAIENNGNIDNFTSNKHGIEGYLSDKDVALSIYNALMDN</sequence>
<gene>
    <name evidence="1" type="ORF">E6C50_02020</name>
</gene>
<evidence type="ECO:0000313" key="1">
    <source>
        <dbReference type="EMBL" id="THF53007.1"/>
    </source>
</evidence>
<name>A0A4S4A3J6_9FLAO</name>
<dbReference type="SUPFAM" id="SSF53474">
    <property type="entry name" value="alpha/beta-Hydrolases"/>
    <property type="match status" value="1"/>
</dbReference>
<dbReference type="Gene3D" id="3.40.50.1820">
    <property type="entry name" value="alpha/beta hydrolase"/>
    <property type="match status" value="1"/>
</dbReference>
<accession>A0A4S4A3J6</accession>
<protein>
    <recommendedName>
        <fullName evidence="3">Alpha/beta hydrolase</fullName>
    </recommendedName>
</protein>
<reference evidence="1 2" key="1">
    <citation type="submission" date="2019-04" db="EMBL/GenBank/DDBJ databases">
        <title>Flavobacterium sp. nov. isolated from construction timber.</title>
        <authorList>
            <person name="Lin S.-Y."/>
            <person name="Chang C.-T."/>
            <person name="Young C.-C."/>
        </authorList>
    </citation>
    <scope>NUCLEOTIDE SEQUENCE [LARGE SCALE GENOMIC DNA]</scope>
    <source>
        <strain evidence="1 2">CC-CTC003</strain>
    </source>
</reference>
<dbReference type="AlphaFoldDB" id="A0A4S4A3J6"/>
<comment type="caution">
    <text evidence="1">The sequence shown here is derived from an EMBL/GenBank/DDBJ whole genome shotgun (WGS) entry which is preliminary data.</text>
</comment>
<dbReference type="Proteomes" id="UP000307507">
    <property type="component" value="Unassembled WGS sequence"/>
</dbReference>
<keyword evidence="2" id="KW-1185">Reference proteome</keyword>
<dbReference type="EMBL" id="SSNZ01000001">
    <property type="protein sequence ID" value="THF53007.1"/>
    <property type="molecule type" value="Genomic_DNA"/>
</dbReference>